<evidence type="ECO:0000256" key="1">
    <source>
        <dbReference type="SAM" id="Phobius"/>
    </source>
</evidence>
<dbReference type="AlphaFoldDB" id="A0A3P1CPU7"/>
<name>A0A3P1CPU7_9BACT</name>
<sequence length="65" mass="7554">MNTDDLKPIWQAYKDQAGRQLQWSEDDLLGLIKTKTVAYPWYKPYQHAFLNICVSFFLIGIVTGC</sequence>
<feature type="transmembrane region" description="Helical" evidence="1">
    <location>
        <begin position="45"/>
        <end position="64"/>
    </location>
</feature>
<keyword evidence="1" id="KW-1133">Transmembrane helix</keyword>
<evidence type="ECO:0000313" key="2">
    <source>
        <dbReference type="EMBL" id="RRB15268.1"/>
    </source>
</evidence>
<organism evidence="2 3">
    <name type="scientific">Larkinella knui</name>
    <dbReference type="NCBI Taxonomy" id="2025310"/>
    <lineage>
        <taxon>Bacteria</taxon>
        <taxon>Pseudomonadati</taxon>
        <taxon>Bacteroidota</taxon>
        <taxon>Cytophagia</taxon>
        <taxon>Cytophagales</taxon>
        <taxon>Spirosomataceae</taxon>
        <taxon>Larkinella</taxon>
    </lineage>
</organism>
<accession>A0A3P1CPU7</accession>
<dbReference type="Proteomes" id="UP000274271">
    <property type="component" value="Unassembled WGS sequence"/>
</dbReference>
<dbReference type="RefSeq" id="WP_124906871.1">
    <property type="nucleotide sequence ID" value="NZ_RQJP01000002.1"/>
</dbReference>
<comment type="caution">
    <text evidence="2">The sequence shown here is derived from an EMBL/GenBank/DDBJ whole genome shotgun (WGS) entry which is preliminary data.</text>
</comment>
<proteinExistence type="predicted"/>
<keyword evidence="1" id="KW-0472">Membrane</keyword>
<gene>
    <name evidence="2" type="ORF">EHT87_12055</name>
</gene>
<keyword evidence="1" id="KW-0812">Transmembrane</keyword>
<reference evidence="2 3" key="1">
    <citation type="submission" date="2018-11" db="EMBL/GenBank/DDBJ databases">
        <authorList>
            <person name="Zhou Z."/>
            <person name="Wang G."/>
        </authorList>
    </citation>
    <scope>NUCLEOTIDE SEQUENCE [LARGE SCALE GENOMIC DNA]</scope>
    <source>
        <strain evidence="2 3">KCTC42998</strain>
    </source>
</reference>
<protein>
    <submittedName>
        <fullName evidence="2">Uncharacterized protein</fullName>
    </submittedName>
</protein>
<dbReference type="EMBL" id="RQJP01000002">
    <property type="protein sequence ID" value="RRB15268.1"/>
    <property type="molecule type" value="Genomic_DNA"/>
</dbReference>
<dbReference type="OrthoDB" id="963408at2"/>
<evidence type="ECO:0000313" key="3">
    <source>
        <dbReference type="Proteomes" id="UP000274271"/>
    </source>
</evidence>
<keyword evidence="3" id="KW-1185">Reference proteome</keyword>